<evidence type="ECO:0000313" key="2">
    <source>
        <dbReference type="EMBL" id="KRL85308.1"/>
    </source>
</evidence>
<evidence type="ECO:0000313" key="3">
    <source>
        <dbReference type="Proteomes" id="UP000051048"/>
    </source>
</evidence>
<dbReference type="EMBL" id="AZFH01000001">
    <property type="protein sequence ID" value="KRL85308.1"/>
    <property type="molecule type" value="Genomic_DNA"/>
</dbReference>
<protein>
    <submittedName>
        <fullName evidence="2">Integral membrane protein</fullName>
    </submittedName>
</protein>
<keyword evidence="1" id="KW-1133">Transmembrane helix</keyword>
<dbReference type="RefSeq" id="WP_056986653.1">
    <property type="nucleotide sequence ID" value="NZ_AZFH01000001.1"/>
</dbReference>
<dbReference type="Proteomes" id="UP000051048">
    <property type="component" value="Unassembled WGS sequence"/>
</dbReference>
<proteinExistence type="predicted"/>
<comment type="caution">
    <text evidence="2">The sequence shown here is derived from an EMBL/GenBank/DDBJ whole genome shotgun (WGS) entry which is preliminary data.</text>
</comment>
<sequence length="243" mass="26028">MVGVIIDTIAVLLGGLLGAWGGHHLSEDFKRNLNLIFGICAMGMGIMAIAPMKNMPAVIFALILGTAIGLISHLGQLFDKGALLLQTPVTKFIHTEKLGLNEYDFVNQLVTAIVIFCTSGTGIYGALTAGMTGDNSILISKAILDLFTAAIFACNLGYVVSLVALPQFIVLFALFILAQFIFPLTSGDMITDFKACGGFLMLATGFRMAKIKIFPIADMIPAMVLVMPFTWLWTTFILPALAS</sequence>
<keyword evidence="1" id="KW-0812">Transmembrane</keyword>
<feature type="transmembrane region" description="Helical" evidence="1">
    <location>
        <begin position="105"/>
        <end position="126"/>
    </location>
</feature>
<dbReference type="PANTHER" id="PTHR36111">
    <property type="entry name" value="INNER MEMBRANE PROTEIN-RELATED"/>
    <property type="match status" value="1"/>
</dbReference>
<feature type="transmembrane region" description="Helical" evidence="1">
    <location>
        <begin position="57"/>
        <end position="78"/>
    </location>
</feature>
<reference evidence="2 3" key="1">
    <citation type="journal article" date="2015" name="Genome Announc.">
        <title>Expanding the biotechnology potential of lactobacilli through comparative genomics of 213 strains and associated genera.</title>
        <authorList>
            <person name="Sun Z."/>
            <person name="Harris H.M."/>
            <person name="McCann A."/>
            <person name="Guo C."/>
            <person name="Argimon S."/>
            <person name="Zhang W."/>
            <person name="Yang X."/>
            <person name="Jeffery I.B."/>
            <person name="Cooney J.C."/>
            <person name="Kagawa T.F."/>
            <person name="Liu W."/>
            <person name="Song Y."/>
            <person name="Salvetti E."/>
            <person name="Wrobel A."/>
            <person name="Rasinkangas P."/>
            <person name="Parkhill J."/>
            <person name="Rea M.C."/>
            <person name="O'Sullivan O."/>
            <person name="Ritari J."/>
            <person name="Douillard F.P."/>
            <person name="Paul Ross R."/>
            <person name="Yang R."/>
            <person name="Briner A.E."/>
            <person name="Felis G.E."/>
            <person name="de Vos W.M."/>
            <person name="Barrangou R."/>
            <person name="Klaenhammer T.R."/>
            <person name="Caufield P.W."/>
            <person name="Cui Y."/>
            <person name="Zhang H."/>
            <person name="O'Toole P.W."/>
        </authorList>
    </citation>
    <scope>NUCLEOTIDE SEQUENCE [LARGE SCALE GENOMIC DNA]</scope>
    <source>
        <strain evidence="2 3">DSM 15833</strain>
    </source>
</reference>
<gene>
    <name evidence="2" type="ORF">FC36_GL000680</name>
</gene>
<feature type="transmembrane region" description="Helical" evidence="1">
    <location>
        <begin position="164"/>
        <end position="184"/>
    </location>
</feature>
<dbReference type="AlphaFoldDB" id="A0A0R1TVQ0"/>
<dbReference type="Pfam" id="PF04474">
    <property type="entry name" value="DUF554"/>
    <property type="match status" value="1"/>
</dbReference>
<feature type="transmembrane region" description="Helical" evidence="1">
    <location>
        <begin position="216"/>
        <end position="242"/>
    </location>
</feature>
<dbReference type="PANTHER" id="PTHR36111:SF2">
    <property type="entry name" value="INNER MEMBRANE PROTEIN"/>
    <property type="match status" value="1"/>
</dbReference>
<accession>A0A0R1TVQ0</accession>
<keyword evidence="1" id="KW-0472">Membrane</keyword>
<name>A0A0R1TVQ0_9LACO</name>
<organism evidence="2 3">
    <name type="scientific">Ligilactobacillus equi DSM 15833 = JCM 10991</name>
    <dbReference type="NCBI Taxonomy" id="1423740"/>
    <lineage>
        <taxon>Bacteria</taxon>
        <taxon>Bacillati</taxon>
        <taxon>Bacillota</taxon>
        <taxon>Bacilli</taxon>
        <taxon>Lactobacillales</taxon>
        <taxon>Lactobacillaceae</taxon>
        <taxon>Ligilactobacillus</taxon>
    </lineage>
</organism>
<dbReference type="PATRIC" id="fig|1423740.3.peg.726"/>
<dbReference type="InterPro" id="IPR007563">
    <property type="entry name" value="DUF554"/>
</dbReference>
<evidence type="ECO:0000256" key="1">
    <source>
        <dbReference type="SAM" id="Phobius"/>
    </source>
</evidence>
<dbReference type="OrthoDB" id="9797976at2"/>
<feature type="transmembrane region" description="Helical" evidence="1">
    <location>
        <begin position="138"/>
        <end position="158"/>
    </location>
</feature>
<feature type="transmembrane region" description="Helical" evidence="1">
    <location>
        <begin position="33"/>
        <end position="50"/>
    </location>
</feature>